<dbReference type="PATRIC" id="fig|1365257.3.peg.4288"/>
<comment type="catalytic activity">
    <reaction evidence="5">
        <text>phosphoethanolamine + S-adenosyl-L-methionine = N-methylethanolamine phosphate + S-adenosyl-L-homocysteine + H(+)</text>
        <dbReference type="Rhea" id="RHEA:20365"/>
        <dbReference type="ChEBI" id="CHEBI:15378"/>
        <dbReference type="ChEBI" id="CHEBI:57781"/>
        <dbReference type="ChEBI" id="CHEBI:57856"/>
        <dbReference type="ChEBI" id="CHEBI:58190"/>
        <dbReference type="ChEBI" id="CHEBI:59789"/>
        <dbReference type="EC" id="2.1.1.103"/>
    </reaction>
    <physiologicalReaction direction="left-to-right" evidence="5">
        <dbReference type="Rhea" id="RHEA:20366"/>
    </physiologicalReaction>
</comment>
<dbReference type="GO" id="GO:0032259">
    <property type="term" value="P:methylation"/>
    <property type="evidence" value="ECO:0007669"/>
    <property type="project" value="UniProtKB-KW"/>
</dbReference>
<keyword evidence="2" id="KW-0489">Methyltransferase</keyword>
<dbReference type="AlphaFoldDB" id="A0A167JN93"/>
<dbReference type="Gene3D" id="3.40.50.150">
    <property type="entry name" value="Vaccinia Virus protein VP39"/>
    <property type="match status" value="1"/>
</dbReference>
<feature type="domain" description="Methyltransferase" evidence="6">
    <location>
        <begin position="27"/>
        <end position="126"/>
    </location>
</feature>
<evidence type="ECO:0000313" key="7">
    <source>
        <dbReference type="EMBL" id="KZN61403.1"/>
    </source>
</evidence>
<dbReference type="GO" id="GO:0000234">
    <property type="term" value="F:phosphoethanolamine N-methyltransferase activity"/>
    <property type="evidence" value="ECO:0007669"/>
    <property type="project" value="UniProtKB-EC"/>
</dbReference>
<proteinExistence type="predicted"/>
<organism evidence="7 8">
    <name type="scientific">Pseudoalteromonas luteoviolacea S4060-1</name>
    <dbReference type="NCBI Taxonomy" id="1365257"/>
    <lineage>
        <taxon>Bacteria</taxon>
        <taxon>Pseudomonadati</taxon>
        <taxon>Pseudomonadota</taxon>
        <taxon>Gammaproteobacteria</taxon>
        <taxon>Alteromonadales</taxon>
        <taxon>Pseudoalteromonadaceae</taxon>
        <taxon>Pseudoalteromonas</taxon>
    </lineage>
</organism>
<accession>A0A167JN93</accession>
<dbReference type="RefSeq" id="WP_063382533.1">
    <property type="nucleotide sequence ID" value="NZ_AUXX01000045.1"/>
</dbReference>
<dbReference type="SUPFAM" id="SSF53335">
    <property type="entry name" value="S-adenosyl-L-methionine-dependent methyltransferases"/>
    <property type="match status" value="1"/>
</dbReference>
<dbReference type="Pfam" id="PF13649">
    <property type="entry name" value="Methyltransf_25"/>
    <property type="match status" value="1"/>
</dbReference>
<dbReference type="InterPro" id="IPR029063">
    <property type="entry name" value="SAM-dependent_MTases_sf"/>
</dbReference>
<sequence length="240" mass="27826">MEYNSPLGKEKERKLTSLLDLQPNNKVLEVGCGNGRFLLNLLDTYDINVLGVDIDSKLISIANDAAKSRSCEAKYQFTCQRFDELKIKSQYYDLFVCNGSSHAFGTQEAALPNMAQQAYELLGRGGRLLLGECYWKKAPPQAFLDFLGQPASIYRDYKSNIEVFEKYGFKPLYATSSNQDEWDDFEWRRNLTIHNQIKLDPNNEELLGKQYHIQQWLNAYLKWGRDYLGYGFYIFEKVES</sequence>
<comment type="caution">
    <text evidence="7">The sequence shown here is derived from an EMBL/GenBank/DDBJ whole genome shotgun (WGS) entry which is preliminary data.</text>
</comment>
<keyword evidence="3" id="KW-0808">Transferase</keyword>
<evidence type="ECO:0000256" key="1">
    <source>
        <dbReference type="ARBA" id="ARBA00005189"/>
    </source>
</evidence>
<comment type="pathway">
    <text evidence="1">Lipid metabolism.</text>
</comment>
<name>A0A167JN93_9GAMM</name>
<evidence type="ECO:0000256" key="3">
    <source>
        <dbReference type="ARBA" id="ARBA00022679"/>
    </source>
</evidence>
<evidence type="ECO:0000256" key="4">
    <source>
        <dbReference type="ARBA" id="ARBA00025707"/>
    </source>
</evidence>
<dbReference type="PANTHER" id="PTHR44307:SF2">
    <property type="entry name" value="PHOSPHOETHANOLAMINE METHYLTRANSFERASE ISOFORM X1"/>
    <property type="match status" value="1"/>
</dbReference>
<protein>
    <recommendedName>
        <fullName evidence="6">Methyltransferase domain-containing protein</fullName>
    </recommendedName>
</protein>
<dbReference type="PANTHER" id="PTHR44307">
    <property type="entry name" value="PHOSPHOETHANOLAMINE METHYLTRANSFERASE"/>
    <property type="match status" value="1"/>
</dbReference>
<dbReference type="EMBL" id="AUXX01000045">
    <property type="protein sequence ID" value="KZN61403.1"/>
    <property type="molecule type" value="Genomic_DNA"/>
</dbReference>
<gene>
    <name evidence="7" type="ORF">N478_04870</name>
</gene>
<evidence type="ECO:0000256" key="5">
    <source>
        <dbReference type="ARBA" id="ARBA00047622"/>
    </source>
</evidence>
<evidence type="ECO:0000256" key="2">
    <source>
        <dbReference type="ARBA" id="ARBA00022603"/>
    </source>
</evidence>
<evidence type="ECO:0000259" key="6">
    <source>
        <dbReference type="Pfam" id="PF13649"/>
    </source>
</evidence>
<dbReference type="CDD" id="cd02440">
    <property type="entry name" value="AdoMet_MTases"/>
    <property type="match status" value="1"/>
</dbReference>
<comment type="pathway">
    <text evidence="4">Phospholipid metabolism.</text>
</comment>
<reference evidence="7 8" key="1">
    <citation type="submission" date="2013-07" db="EMBL/GenBank/DDBJ databases">
        <title>Comparative Genomic and Metabolomic Analysis of Twelve Strains of Pseudoalteromonas luteoviolacea.</title>
        <authorList>
            <person name="Vynne N.G."/>
            <person name="Mansson M."/>
            <person name="Gram L."/>
        </authorList>
    </citation>
    <scope>NUCLEOTIDE SEQUENCE [LARGE SCALE GENOMIC DNA]</scope>
    <source>
        <strain evidence="7 8">S4060-1</strain>
    </source>
</reference>
<dbReference type="InterPro" id="IPR041698">
    <property type="entry name" value="Methyltransf_25"/>
</dbReference>
<evidence type="ECO:0000313" key="8">
    <source>
        <dbReference type="Proteomes" id="UP000076661"/>
    </source>
</evidence>
<dbReference type="Proteomes" id="UP000076661">
    <property type="component" value="Unassembled WGS sequence"/>
</dbReference>